<evidence type="ECO:0000256" key="1">
    <source>
        <dbReference type="SAM" id="MobiDB-lite"/>
    </source>
</evidence>
<sequence>MDFSIFDAPASPHTAPPRLTTAEPDADPESSTRSPTAHGCTGPPDIPEPPPFKRPRAAASVLPLARCFVQKHCAQTCADLRANDAASVEADLALAASFLRQDPPNHSQCRVFAERIETSTWEALLTKGWPHVCWREAYVLAQLMLCCMDTEAQDEEKALQRCDRAFILGGPCTEVCDCIALLEPAVSPPVLNGRPTDCVREDLPPAVTALRPSHPIERRRMPTHLSELRAIHTRGAAVLLEGGMDGWQAPSRWKDFHWLRAAYGHRLVPVELGRLQVGEGSGAASRGRWAERIMHLDEFVDTFLLREHLAEGEGRHAEIGYLAQHALFEQVLRQLQHDFSIPTICSLGKLKHVNAWLGPGGTVTPCHFDSYDNIFAQVVGYKYVRLFEVNQSDFMYGIKEAATGLEAQGNLSAVDVENPDLKAHPLFANAKYTDAILSPGDMLYVPAGVWHYVRSLTSSFSISFWF</sequence>
<dbReference type="Pfam" id="PF13621">
    <property type="entry name" value="Cupin_8"/>
    <property type="match status" value="1"/>
</dbReference>
<dbReference type="AlphaFoldDB" id="A0AB34J9U3"/>
<dbReference type="PROSITE" id="PS51184">
    <property type="entry name" value="JMJC"/>
    <property type="match status" value="1"/>
</dbReference>
<dbReference type="SMART" id="SM00558">
    <property type="entry name" value="JmjC"/>
    <property type="match status" value="1"/>
</dbReference>
<dbReference type="InterPro" id="IPR041667">
    <property type="entry name" value="Cupin_8"/>
</dbReference>
<name>A0AB34J9U3_PRYPA</name>
<proteinExistence type="predicted"/>
<evidence type="ECO:0000313" key="4">
    <source>
        <dbReference type="Proteomes" id="UP001515480"/>
    </source>
</evidence>
<reference evidence="3 4" key="1">
    <citation type="journal article" date="2024" name="Science">
        <title>Giant polyketide synthase enzymes in the biosynthesis of giant marine polyether toxins.</title>
        <authorList>
            <person name="Fallon T.R."/>
            <person name="Shende V.V."/>
            <person name="Wierzbicki I.H."/>
            <person name="Pendleton A.L."/>
            <person name="Watervoot N.F."/>
            <person name="Auber R.P."/>
            <person name="Gonzalez D.J."/>
            <person name="Wisecaver J.H."/>
            <person name="Moore B.S."/>
        </authorList>
    </citation>
    <scope>NUCLEOTIDE SEQUENCE [LARGE SCALE GENOMIC DNA]</scope>
    <source>
        <strain evidence="3 4">12B1</strain>
    </source>
</reference>
<feature type="domain" description="JmjC" evidence="2">
    <location>
        <begin position="330"/>
        <end position="466"/>
    </location>
</feature>
<dbReference type="PANTHER" id="PTHR12461">
    <property type="entry name" value="HYPOXIA-INDUCIBLE FACTOR 1 ALPHA INHIBITOR-RELATED"/>
    <property type="match status" value="1"/>
</dbReference>
<keyword evidence="4" id="KW-1185">Reference proteome</keyword>
<evidence type="ECO:0000259" key="2">
    <source>
        <dbReference type="PROSITE" id="PS51184"/>
    </source>
</evidence>
<gene>
    <name evidence="3" type="ORF">AB1Y20_001855</name>
</gene>
<dbReference type="Gene3D" id="2.60.120.650">
    <property type="entry name" value="Cupin"/>
    <property type="match status" value="1"/>
</dbReference>
<comment type="caution">
    <text evidence="3">The sequence shown here is derived from an EMBL/GenBank/DDBJ whole genome shotgun (WGS) entry which is preliminary data.</text>
</comment>
<feature type="region of interest" description="Disordered" evidence="1">
    <location>
        <begin position="1"/>
        <end position="55"/>
    </location>
</feature>
<evidence type="ECO:0000313" key="3">
    <source>
        <dbReference type="EMBL" id="KAL1515220.1"/>
    </source>
</evidence>
<accession>A0AB34J9U3</accession>
<dbReference type="SUPFAM" id="SSF51197">
    <property type="entry name" value="Clavaminate synthase-like"/>
    <property type="match status" value="1"/>
</dbReference>
<dbReference type="PANTHER" id="PTHR12461:SF105">
    <property type="entry name" value="HYPOXIA-INDUCIBLE FACTOR 1-ALPHA INHIBITOR"/>
    <property type="match status" value="1"/>
</dbReference>
<dbReference type="EMBL" id="JBGBPQ010000011">
    <property type="protein sequence ID" value="KAL1515220.1"/>
    <property type="molecule type" value="Genomic_DNA"/>
</dbReference>
<protein>
    <recommendedName>
        <fullName evidence="2">JmjC domain-containing protein</fullName>
    </recommendedName>
</protein>
<dbReference type="InterPro" id="IPR003347">
    <property type="entry name" value="JmjC_dom"/>
</dbReference>
<dbReference type="Proteomes" id="UP001515480">
    <property type="component" value="Unassembled WGS sequence"/>
</dbReference>
<organism evidence="3 4">
    <name type="scientific">Prymnesium parvum</name>
    <name type="common">Toxic golden alga</name>
    <dbReference type="NCBI Taxonomy" id="97485"/>
    <lineage>
        <taxon>Eukaryota</taxon>
        <taxon>Haptista</taxon>
        <taxon>Haptophyta</taxon>
        <taxon>Prymnesiophyceae</taxon>
        <taxon>Prymnesiales</taxon>
        <taxon>Prymnesiaceae</taxon>
        <taxon>Prymnesium</taxon>
    </lineage>
</organism>